<accession>A0A378JM92</accession>
<keyword evidence="3" id="KW-1185">Reference proteome</keyword>
<proteinExistence type="predicted"/>
<evidence type="ECO:0000313" key="2">
    <source>
        <dbReference type="EMBL" id="STX52334.1"/>
    </source>
</evidence>
<dbReference type="EMBL" id="UGOD01000001">
    <property type="protein sequence ID" value="STX52334.1"/>
    <property type="molecule type" value="Genomic_DNA"/>
</dbReference>
<feature type="domain" description="BLUF" evidence="1">
    <location>
        <begin position="2"/>
        <end position="93"/>
    </location>
</feature>
<dbReference type="Gene3D" id="3.30.70.100">
    <property type="match status" value="1"/>
</dbReference>
<dbReference type="SMART" id="SM01034">
    <property type="entry name" value="BLUF"/>
    <property type="match status" value="1"/>
</dbReference>
<dbReference type="Proteomes" id="UP000254794">
    <property type="component" value="Unassembled WGS sequence"/>
</dbReference>
<protein>
    <submittedName>
        <fullName evidence="2">Regulatory protein (GGDEF domain)</fullName>
    </submittedName>
</protein>
<dbReference type="AlphaFoldDB" id="A0A378JM92"/>
<dbReference type="GO" id="GO:0071949">
    <property type="term" value="F:FAD binding"/>
    <property type="evidence" value="ECO:0007669"/>
    <property type="project" value="InterPro"/>
</dbReference>
<sequence>MLSQLIYSSSAIASFNMDDLIYLTEQARKNNTQSDITGLLLFYQTYFFQVLEGERETISNLYINIKQDKRHTNIILLEEKNIQTRAFTKWSVGLANFPNQLPLLKLKDFFVKNCQLSLTNKVDLEPLIYSFSKGINHSYLN</sequence>
<dbReference type="PROSITE" id="PS50925">
    <property type="entry name" value="BLUF"/>
    <property type="match status" value="1"/>
</dbReference>
<dbReference type="OrthoDB" id="557705at2"/>
<reference evidence="2 3" key="1">
    <citation type="submission" date="2018-06" db="EMBL/GenBank/DDBJ databases">
        <authorList>
            <consortium name="Pathogen Informatics"/>
            <person name="Doyle S."/>
        </authorList>
    </citation>
    <scope>NUCLEOTIDE SEQUENCE [LARGE SCALE GENOMIC DNA]</scope>
    <source>
        <strain evidence="2 3">NCTC13316</strain>
    </source>
</reference>
<evidence type="ECO:0000313" key="3">
    <source>
        <dbReference type="Proteomes" id="UP000254794"/>
    </source>
</evidence>
<dbReference type="SUPFAM" id="SSF54975">
    <property type="entry name" value="Acylphosphatase/BLUF domain-like"/>
    <property type="match status" value="1"/>
</dbReference>
<dbReference type="GO" id="GO:0009882">
    <property type="term" value="F:blue light photoreceptor activity"/>
    <property type="evidence" value="ECO:0007669"/>
    <property type="project" value="InterPro"/>
</dbReference>
<dbReference type="InterPro" id="IPR036046">
    <property type="entry name" value="Acylphosphatase-like_dom_sf"/>
</dbReference>
<gene>
    <name evidence="2" type="primary">ycgF_4</name>
    <name evidence="2" type="ORF">NCTC13316_02447</name>
</gene>
<evidence type="ECO:0000259" key="1">
    <source>
        <dbReference type="PROSITE" id="PS50925"/>
    </source>
</evidence>
<organism evidence="2 3">
    <name type="scientific">Legionella busanensis</name>
    <dbReference type="NCBI Taxonomy" id="190655"/>
    <lineage>
        <taxon>Bacteria</taxon>
        <taxon>Pseudomonadati</taxon>
        <taxon>Pseudomonadota</taxon>
        <taxon>Gammaproteobacteria</taxon>
        <taxon>Legionellales</taxon>
        <taxon>Legionellaceae</taxon>
        <taxon>Legionella</taxon>
    </lineage>
</organism>
<dbReference type="Pfam" id="PF04940">
    <property type="entry name" value="BLUF"/>
    <property type="match status" value="1"/>
</dbReference>
<name>A0A378JM92_9GAMM</name>
<dbReference type="InterPro" id="IPR007024">
    <property type="entry name" value="BLUF_domain"/>
</dbReference>
<dbReference type="RefSeq" id="WP_131740676.1">
    <property type="nucleotide sequence ID" value="NZ_CAAAHP010000005.1"/>
</dbReference>